<dbReference type="FunFam" id="3.40.50.720:FF:000115">
    <property type="entry name" value="3-oxoacyl-[acyl-carrier-protein] reductase FabG"/>
    <property type="match status" value="1"/>
</dbReference>
<evidence type="ECO:0000256" key="10">
    <source>
        <dbReference type="RuleBase" id="RU366074"/>
    </source>
</evidence>
<evidence type="ECO:0000256" key="1">
    <source>
        <dbReference type="ARBA" id="ARBA00005194"/>
    </source>
</evidence>
<keyword evidence="10" id="KW-0443">Lipid metabolism</keyword>
<evidence type="ECO:0000256" key="3">
    <source>
        <dbReference type="ARBA" id="ARBA00012948"/>
    </source>
</evidence>
<evidence type="ECO:0000256" key="5">
    <source>
        <dbReference type="ARBA" id="ARBA00023002"/>
    </source>
</evidence>
<feature type="active site" description="Proton acceptor" evidence="8">
    <location>
        <position position="155"/>
    </location>
</feature>
<evidence type="ECO:0000313" key="13">
    <source>
        <dbReference type="Proteomes" id="UP000633365"/>
    </source>
</evidence>
<evidence type="ECO:0000313" key="12">
    <source>
        <dbReference type="EMBL" id="MBK6088976.1"/>
    </source>
</evidence>
<keyword evidence="6" id="KW-0753">Steroid metabolism</keyword>
<keyword evidence="4 9" id="KW-0521">NADP</keyword>
<evidence type="ECO:0000256" key="6">
    <source>
        <dbReference type="ARBA" id="ARBA00023221"/>
    </source>
</evidence>
<dbReference type="RefSeq" id="WP_092966658.1">
    <property type="nucleotide sequence ID" value="NZ_JAEQMG010000104.1"/>
</dbReference>
<dbReference type="NCBIfam" id="NF005559">
    <property type="entry name" value="PRK07231.1"/>
    <property type="match status" value="1"/>
</dbReference>
<feature type="binding site" evidence="9">
    <location>
        <position position="188"/>
    </location>
    <ligand>
        <name>NADP(+)</name>
        <dbReference type="ChEBI" id="CHEBI:58349"/>
    </ligand>
</feature>
<proteinExistence type="inferred from homology"/>
<name>A0A934WS82_9FIRM</name>
<dbReference type="InterPro" id="IPR011284">
    <property type="entry name" value="3oxo_ACP_reduc"/>
</dbReference>
<dbReference type="SMART" id="SM00822">
    <property type="entry name" value="PKS_KR"/>
    <property type="match status" value="1"/>
</dbReference>
<evidence type="ECO:0000256" key="9">
    <source>
        <dbReference type="PIRSR" id="PIRSR611284-2"/>
    </source>
</evidence>
<dbReference type="EMBL" id="JAEQMG010000104">
    <property type="protein sequence ID" value="MBK6088976.1"/>
    <property type="molecule type" value="Genomic_DNA"/>
</dbReference>
<dbReference type="Pfam" id="PF13561">
    <property type="entry name" value="adh_short_C2"/>
    <property type="match status" value="1"/>
</dbReference>
<dbReference type="CDD" id="cd05333">
    <property type="entry name" value="BKR_SDR_c"/>
    <property type="match status" value="1"/>
</dbReference>
<keyword evidence="10" id="KW-0275">Fatty acid biosynthesis</keyword>
<accession>A0A934WS82</accession>
<feature type="binding site" evidence="9">
    <location>
        <begin position="12"/>
        <end position="15"/>
    </location>
    <ligand>
        <name>NADP(+)</name>
        <dbReference type="ChEBI" id="CHEBI:58349"/>
    </ligand>
</feature>
<feature type="binding site" evidence="9">
    <location>
        <begin position="63"/>
        <end position="64"/>
    </location>
    <ligand>
        <name>NADP(+)</name>
        <dbReference type="ChEBI" id="CHEBI:58349"/>
    </ligand>
</feature>
<dbReference type="InterPro" id="IPR036291">
    <property type="entry name" value="NAD(P)-bd_dom_sf"/>
</dbReference>
<evidence type="ECO:0000256" key="7">
    <source>
        <dbReference type="ARBA" id="ARBA00048508"/>
    </source>
</evidence>
<comment type="catalytic activity">
    <reaction evidence="7 10">
        <text>a (3R)-hydroxyacyl-[ACP] + NADP(+) = a 3-oxoacyl-[ACP] + NADPH + H(+)</text>
        <dbReference type="Rhea" id="RHEA:17397"/>
        <dbReference type="Rhea" id="RHEA-COMP:9916"/>
        <dbReference type="Rhea" id="RHEA-COMP:9945"/>
        <dbReference type="ChEBI" id="CHEBI:15378"/>
        <dbReference type="ChEBI" id="CHEBI:57783"/>
        <dbReference type="ChEBI" id="CHEBI:58349"/>
        <dbReference type="ChEBI" id="CHEBI:78776"/>
        <dbReference type="ChEBI" id="CHEBI:78827"/>
        <dbReference type="EC" id="1.1.1.100"/>
    </reaction>
</comment>
<dbReference type="InterPro" id="IPR057326">
    <property type="entry name" value="KR_dom"/>
</dbReference>
<organism evidence="12 13">
    <name type="scientific">Ruminococcus difficilis</name>
    <dbReference type="NCBI Taxonomy" id="2763069"/>
    <lineage>
        <taxon>Bacteria</taxon>
        <taxon>Bacillati</taxon>
        <taxon>Bacillota</taxon>
        <taxon>Clostridia</taxon>
        <taxon>Eubacteriales</taxon>
        <taxon>Oscillospiraceae</taxon>
        <taxon>Ruminococcus</taxon>
    </lineage>
</organism>
<dbReference type="Gene3D" id="3.40.50.720">
    <property type="entry name" value="NAD(P)-binding Rossmann-like Domain"/>
    <property type="match status" value="1"/>
</dbReference>
<reference evidence="12" key="1">
    <citation type="submission" date="2021-01" db="EMBL/GenBank/DDBJ databases">
        <title>Genome public.</title>
        <authorList>
            <person name="Liu C."/>
            <person name="Sun Q."/>
        </authorList>
    </citation>
    <scope>NUCLEOTIDE SEQUENCE</scope>
    <source>
        <strain evidence="12">M6</strain>
    </source>
</reference>
<comment type="caution">
    <text evidence="12">The sequence shown here is derived from an EMBL/GenBank/DDBJ whole genome shotgun (WGS) entry which is preliminary data.</text>
</comment>
<dbReference type="NCBIfam" id="NF009466">
    <property type="entry name" value="PRK12826.1-2"/>
    <property type="match status" value="1"/>
</dbReference>
<dbReference type="InterPro" id="IPR020904">
    <property type="entry name" value="Sc_DH/Rdtase_CS"/>
</dbReference>
<sequence length="247" mass="26166">MNFQDRTAVVTGGSRGIGLAIAKKLAEGGANIAILYVGDESEGLNAKAELEQYGTKVEQYFCNVADFAASKEVVDKVIADFGGIDYLINNAGITRDKLVLNMEESDFDAVINVNLKGTFNMIKHTYKHFMKKRFGRIVSTSSIVGLIGNAGQANYAASKAGIIGMTKSVARELAGRGVTVNAVAPGYIGTDMTNALSDKVKETMKAQIPAKRIGTPEDVANVVAFLCSDEAAYVTGEVIRVDGGLAI</sequence>
<dbReference type="InterPro" id="IPR002347">
    <property type="entry name" value="SDR_fam"/>
</dbReference>
<evidence type="ECO:0000256" key="4">
    <source>
        <dbReference type="ARBA" id="ARBA00022857"/>
    </source>
</evidence>
<gene>
    <name evidence="12" type="primary">fabG</name>
    <name evidence="12" type="ORF">JKK62_10035</name>
</gene>
<dbReference type="AlphaFoldDB" id="A0A934WS82"/>
<keyword evidence="13" id="KW-1185">Reference proteome</keyword>
<comment type="subunit">
    <text evidence="10">Homotetramer.</text>
</comment>
<dbReference type="GO" id="GO:0004316">
    <property type="term" value="F:3-oxoacyl-[acyl-carrier-protein] reductase (NADPH) activity"/>
    <property type="evidence" value="ECO:0007669"/>
    <property type="project" value="UniProtKB-UniRule"/>
</dbReference>
<evidence type="ECO:0000256" key="2">
    <source>
        <dbReference type="ARBA" id="ARBA00006484"/>
    </source>
</evidence>
<dbReference type="PANTHER" id="PTHR42879">
    <property type="entry name" value="3-OXOACYL-(ACYL-CARRIER-PROTEIN) REDUCTASE"/>
    <property type="match status" value="1"/>
</dbReference>
<dbReference type="SUPFAM" id="SSF51735">
    <property type="entry name" value="NAD(P)-binding Rossmann-fold domains"/>
    <property type="match status" value="1"/>
</dbReference>
<feature type="binding site" evidence="9">
    <location>
        <begin position="155"/>
        <end position="159"/>
    </location>
    <ligand>
        <name>NADP(+)</name>
        <dbReference type="ChEBI" id="CHEBI:58349"/>
    </ligand>
</feature>
<feature type="domain" description="Ketoreductase" evidence="11">
    <location>
        <begin position="6"/>
        <end position="186"/>
    </location>
</feature>
<dbReference type="GO" id="GO:0008202">
    <property type="term" value="P:steroid metabolic process"/>
    <property type="evidence" value="ECO:0007669"/>
    <property type="project" value="UniProtKB-KW"/>
</dbReference>
<evidence type="ECO:0000256" key="8">
    <source>
        <dbReference type="PIRSR" id="PIRSR611284-1"/>
    </source>
</evidence>
<dbReference type="PANTHER" id="PTHR42879:SF2">
    <property type="entry name" value="3-OXOACYL-[ACYL-CARRIER-PROTEIN] REDUCTASE FABG"/>
    <property type="match status" value="1"/>
</dbReference>
<dbReference type="NCBIfam" id="TIGR01830">
    <property type="entry name" value="3oxo_ACP_reduc"/>
    <property type="match status" value="1"/>
</dbReference>
<keyword evidence="10" id="KW-0444">Lipid biosynthesis</keyword>
<dbReference type="Proteomes" id="UP000633365">
    <property type="component" value="Unassembled WGS sequence"/>
</dbReference>
<dbReference type="GO" id="GO:0051287">
    <property type="term" value="F:NAD binding"/>
    <property type="evidence" value="ECO:0007669"/>
    <property type="project" value="UniProtKB-UniRule"/>
</dbReference>
<protein>
    <recommendedName>
        <fullName evidence="3 10">3-oxoacyl-[acyl-carrier-protein] reductase</fullName>
        <ecNumber evidence="3 10">1.1.1.100</ecNumber>
    </recommendedName>
</protein>
<dbReference type="InterPro" id="IPR050259">
    <property type="entry name" value="SDR"/>
</dbReference>
<dbReference type="GO" id="GO:0006633">
    <property type="term" value="P:fatty acid biosynthetic process"/>
    <property type="evidence" value="ECO:0007669"/>
    <property type="project" value="UniProtKB-KW"/>
</dbReference>
<keyword evidence="5 10" id="KW-0560">Oxidoreductase</keyword>
<dbReference type="EC" id="1.1.1.100" evidence="3 10"/>
<dbReference type="PROSITE" id="PS00061">
    <property type="entry name" value="ADH_SHORT"/>
    <property type="match status" value="1"/>
</dbReference>
<comment type="function">
    <text evidence="10">Catalyzes the NADPH-dependent reduction of beta-ketoacyl-ACP substrates to beta-hydroxyacyl-ACP products, the first reductive step in the elongation cycle of fatty acid biosynthesis.</text>
</comment>
<dbReference type="PRINTS" id="PR00081">
    <property type="entry name" value="GDHRDH"/>
</dbReference>
<dbReference type="PRINTS" id="PR00080">
    <property type="entry name" value="SDRFAMILY"/>
</dbReference>
<evidence type="ECO:0000259" key="11">
    <source>
        <dbReference type="SMART" id="SM00822"/>
    </source>
</evidence>
<feature type="binding site" evidence="9">
    <location>
        <position position="90"/>
    </location>
    <ligand>
        <name>NADP(+)</name>
        <dbReference type="ChEBI" id="CHEBI:58349"/>
    </ligand>
</feature>
<comment type="similarity">
    <text evidence="2 10">Belongs to the short-chain dehydrogenases/reductases (SDR) family.</text>
</comment>
<comment type="pathway">
    <text evidence="1 10">Lipid metabolism; fatty acid biosynthesis.</text>
</comment>
<keyword evidence="10" id="KW-0276">Fatty acid metabolism</keyword>